<dbReference type="AlphaFoldDB" id="A0A7R8UZF5"/>
<dbReference type="Pfam" id="PF03768">
    <property type="entry name" value="Attacin_N"/>
    <property type="match status" value="1"/>
</dbReference>
<evidence type="ECO:0000256" key="1">
    <source>
        <dbReference type="ARBA" id="ARBA00004613"/>
    </source>
</evidence>
<evidence type="ECO:0000313" key="13">
    <source>
        <dbReference type="Proteomes" id="UP000594454"/>
    </source>
</evidence>
<evidence type="ECO:0000256" key="7">
    <source>
        <dbReference type="ARBA" id="ARBA00022859"/>
    </source>
</evidence>
<evidence type="ECO:0000256" key="9">
    <source>
        <dbReference type="SAM" id="SignalP"/>
    </source>
</evidence>
<sequence>MALTRTSMIIAIVAICGTSTLGQLSGSITPDMAGGNNVNIMASKFLGNPNHNIGGGVFAAGNTRSNTPSLGAFGTLNLKDHSLGVSKTITPGVSDTFSQNARLNILKTPDHRVDANVFNSHTRLNNGFAFDKRGGSLDYTHRAGHGLSLGASHIPKFGTTAELTGKANLWRSPSGLSTFDLTGSASRTFGGPMAGRNNFGAGLGFSHRF</sequence>
<keyword evidence="8" id="KW-0044">Antibiotic</keyword>
<organism evidence="12 13">
    <name type="scientific">Hermetia illucens</name>
    <name type="common">Black soldier fly</name>
    <dbReference type="NCBI Taxonomy" id="343691"/>
    <lineage>
        <taxon>Eukaryota</taxon>
        <taxon>Metazoa</taxon>
        <taxon>Ecdysozoa</taxon>
        <taxon>Arthropoda</taxon>
        <taxon>Hexapoda</taxon>
        <taxon>Insecta</taxon>
        <taxon>Pterygota</taxon>
        <taxon>Neoptera</taxon>
        <taxon>Endopterygota</taxon>
        <taxon>Diptera</taxon>
        <taxon>Brachycera</taxon>
        <taxon>Stratiomyomorpha</taxon>
        <taxon>Stratiomyidae</taxon>
        <taxon>Hermetiinae</taxon>
        <taxon>Hermetia</taxon>
    </lineage>
</organism>
<evidence type="ECO:0000259" key="11">
    <source>
        <dbReference type="Pfam" id="PF03769"/>
    </source>
</evidence>
<comment type="subcellular location">
    <subcellularLocation>
        <location evidence="1">Secreted</location>
    </subcellularLocation>
</comment>
<dbReference type="FunCoup" id="A0A7R8UZF5">
    <property type="interactions" value="80"/>
</dbReference>
<dbReference type="InParanoid" id="A0A7R8UZF5"/>
<evidence type="ECO:0000256" key="8">
    <source>
        <dbReference type="ARBA" id="ARBA00023022"/>
    </source>
</evidence>
<dbReference type="GO" id="GO:0005576">
    <property type="term" value="C:extracellular region"/>
    <property type="evidence" value="ECO:0007669"/>
    <property type="project" value="UniProtKB-SubCell"/>
</dbReference>
<evidence type="ECO:0000256" key="3">
    <source>
        <dbReference type="ARBA" id="ARBA00022525"/>
    </source>
</evidence>
<dbReference type="GO" id="GO:0045087">
    <property type="term" value="P:innate immune response"/>
    <property type="evidence" value="ECO:0007669"/>
    <property type="project" value="UniProtKB-KW"/>
</dbReference>
<feature type="chain" id="PRO_5030873497" evidence="9">
    <location>
        <begin position="23"/>
        <end position="209"/>
    </location>
</feature>
<gene>
    <name evidence="12" type="ORF">HERILL_LOCUS11986</name>
</gene>
<dbReference type="GO" id="GO:0042742">
    <property type="term" value="P:defense response to bacterium"/>
    <property type="evidence" value="ECO:0007669"/>
    <property type="project" value="UniProtKB-KW"/>
</dbReference>
<name>A0A7R8UZF5_HERIL</name>
<feature type="domain" description="Attacin C-terminal" evidence="11">
    <location>
        <begin position="91"/>
        <end position="209"/>
    </location>
</feature>
<evidence type="ECO:0000256" key="6">
    <source>
        <dbReference type="ARBA" id="ARBA00022729"/>
    </source>
</evidence>
<evidence type="ECO:0000256" key="4">
    <source>
        <dbReference type="ARBA" id="ARBA00022529"/>
    </source>
</evidence>
<dbReference type="OrthoDB" id="7441167at2759"/>
<dbReference type="EMBL" id="LR899012">
    <property type="protein sequence ID" value="CAD7089436.1"/>
    <property type="molecule type" value="Genomic_DNA"/>
</dbReference>
<keyword evidence="5" id="KW-0399">Innate immunity</keyword>
<protein>
    <submittedName>
        <fullName evidence="12">Uncharacterized protein</fullName>
    </submittedName>
</protein>
<keyword evidence="6 9" id="KW-0732">Signal</keyword>
<keyword evidence="3" id="KW-0964">Secreted</keyword>
<feature type="signal peptide" evidence="9">
    <location>
        <begin position="1"/>
        <end position="22"/>
    </location>
</feature>
<proteinExistence type="inferred from homology"/>
<evidence type="ECO:0000259" key="10">
    <source>
        <dbReference type="Pfam" id="PF03768"/>
    </source>
</evidence>
<dbReference type="InterPro" id="IPR005521">
    <property type="entry name" value="Attacin_C"/>
</dbReference>
<dbReference type="InterPro" id="IPR005520">
    <property type="entry name" value="Attacin_N"/>
</dbReference>
<reference evidence="12 13" key="1">
    <citation type="submission" date="2020-11" db="EMBL/GenBank/DDBJ databases">
        <authorList>
            <person name="Wallbank WR R."/>
            <person name="Pardo Diaz C."/>
            <person name="Kozak K."/>
            <person name="Martin S."/>
            <person name="Jiggins C."/>
            <person name="Moest M."/>
            <person name="Warren A I."/>
            <person name="Generalovic N T."/>
            <person name="Byers J.R.P. K."/>
            <person name="Montejo-Kovacevich G."/>
            <person name="Yen C E."/>
        </authorList>
    </citation>
    <scope>NUCLEOTIDE SEQUENCE [LARGE SCALE GENOMIC DNA]</scope>
</reference>
<dbReference type="Proteomes" id="UP000594454">
    <property type="component" value="Chromosome 4"/>
</dbReference>
<evidence type="ECO:0000256" key="5">
    <source>
        <dbReference type="ARBA" id="ARBA00022588"/>
    </source>
</evidence>
<keyword evidence="7" id="KW-0391">Immunity</keyword>
<dbReference type="OMA" id="FTQSAHA"/>
<keyword evidence="4" id="KW-0929">Antimicrobial</keyword>
<feature type="domain" description="Attacin N-terminal" evidence="10">
    <location>
        <begin position="24"/>
        <end position="88"/>
    </location>
</feature>
<evidence type="ECO:0000256" key="2">
    <source>
        <dbReference type="ARBA" id="ARBA00007550"/>
    </source>
</evidence>
<evidence type="ECO:0000313" key="12">
    <source>
        <dbReference type="EMBL" id="CAD7089436.1"/>
    </source>
</evidence>
<keyword evidence="13" id="KW-1185">Reference proteome</keyword>
<dbReference type="Pfam" id="PF03769">
    <property type="entry name" value="Attacin_C"/>
    <property type="match status" value="1"/>
</dbReference>
<comment type="similarity">
    <text evidence="2">Belongs to the attacin/sarcotoxin-2 family.</text>
</comment>
<accession>A0A7R8UZF5</accession>